<proteinExistence type="predicted"/>
<evidence type="ECO:0000313" key="1">
    <source>
        <dbReference type="EMBL" id="KAL3418073.1"/>
    </source>
</evidence>
<evidence type="ECO:0000313" key="2">
    <source>
        <dbReference type="Proteomes" id="UP001629113"/>
    </source>
</evidence>
<reference evidence="1 2" key="1">
    <citation type="submission" date="2024-06" db="EMBL/GenBank/DDBJ databases">
        <title>Complete genome of Phlyctema vagabunda strain 19-DSS-EL-015.</title>
        <authorList>
            <person name="Fiorenzani C."/>
        </authorList>
    </citation>
    <scope>NUCLEOTIDE SEQUENCE [LARGE SCALE GENOMIC DNA]</scope>
    <source>
        <strain evidence="1 2">19-DSS-EL-015</strain>
    </source>
</reference>
<gene>
    <name evidence="1" type="ORF">PVAG01_09788</name>
</gene>
<protein>
    <submittedName>
        <fullName evidence="1">Uncharacterized protein</fullName>
    </submittedName>
</protein>
<name>A0ABR4P455_9HELO</name>
<sequence length="222" mass="24093">MNRTKPPRPKLQTFAQFQAKKVGELPIAPLVEKSDKLEEDLRLLWEATVAKHGERAAATLVLDKTHWDHEFKKIVHREKMQGMGIGLGYPYAAARSAMKNDIREALKSESQTMMTSHSDTESAMEVEDDIKPQRSLENHKLPAHVSKAIIEIATEAAIDVATKIVKDATSGNVSQATGKENAGAQATTQATTLVAQTVAARVAAQVAADVAIKILHVSKPGN</sequence>
<dbReference type="Proteomes" id="UP001629113">
    <property type="component" value="Unassembled WGS sequence"/>
</dbReference>
<comment type="caution">
    <text evidence="1">The sequence shown here is derived from an EMBL/GenBank/DDBJ whole genome shotgun (WGS) entry which is preliminary data.</text>
</comment>
<dbReference type="EMBL" id="JBFCZG010000009">
    <property type="protein sequence ID" value="KAL3418073.1"/>
    <property type="molecule type" value="Genomic_DNA"/>
</dbReference>
<keyword evidence="2" id="KW-1185">Reference proteome</keyword>
<organism evidence="1 2">
    <name type="scientific">Phlyctema vagabunda</name>
    <dbReference type="NCBI Taxonomy" id="108571"/>
    <lineage>
        <taxon>Eukaryota</taxon>
        <taxon>Fungi</taxon>
        <taxon>Dikarya</taxon>
        <taxon>Ascomycota</taxon>
        <taxon>Pezizomycotina</taxon>
        <taxon>Leotiomycetes</taxon>
        <taxon>Helotiales</taxon>
        <taxon>Dermateaceae</taxon>
        <taxon>Phlyctema</taxon>
    </lineage>
</organism>
<accession>A0ABR4P455</accession>